<reference evidence="1" key="1">
    <citation type="journal article" date="2020" name="Nature">
        <title>Giant virus diversity and host interactions through global metagenomics.</title>
        <authorList>
            <person name="Schulz F."/>
            <person name="Roux S."/>
            <person name="Paez-Espino D."/>
            <person name="Jungbluth S."/>
            <person name="Walsh D.A."/>
            <person name="Denef V.J."/>
            <person name="McMahon K.D."/>
            <person name="Konstantinidis K.T."/>
            <person name="Eloe-Fadrosh E.A."/>
            <person name="Kyrpides N.C."/>
            <person name="Woyke T."/>
        </authorList>
    </citation>
    <scope>NUCLEOTIDE SEQUENCE</scope>
    <source>
        <strain evidence="1">GVMAG-M-3300023184-101</strain>
    </source>
</reference>
<evidence type="ECO:0000313" key="1">
    <source>
        <dbReference type="EMBL" id="QHT79499.1"/>
    </source>
</evidence>
<organism evidence="1">
    <name type="scientific">viral metagenome</name>
    <dbReference type="NCBI Taxonomy" id="1070528"/>
    <lineage>
        <taxon>unclassified sequences</taxon>
        <taxon>metagenomes</taxon>
        <taxon>organismal metagenomes</taxon>
    </lineage>
</organism>
<sequence length="419" mass="48542">MPIILLFFNDTKKLIIHENSDEIFNRGIVNVLLEPYQELEGITYTYDDISTMIVNYYRGDYLILIDLPKSLKKLEINNSSLVNMPIFPPSIEKIIIRGSFIRLINEDFTKYPNLNQLELVVQSDVGSIYPPYLYKKIKMNRQERERDIYGGIETRGRINQLIAEGAADYRDGRDVTYQPIPVTLQPDANAVAHLVNNGQSVHISSINKAICKSITLINELAEKHPPVENPLEYIIKPKTKNVFKRAYHYVRNMFKSQDYDITDSNITIQGWFASTEIHSLHRITFATLFEKVMRVIIHHEHKEGLIERLREELTEALGLCFTGRINRLVNSLSGIVEGIKVSFSIEEQIQLESQKIIERLTQKTITLEKAKEEMVEIFNDEEIKNDDSLMRLKNDYVNALEDFAHDDTTTFWTKTNVNI</sequence>
<proteinExistence type="predicted"/>
<accession>A0A6C0HG64</accession>
<dbReference type="EMBL" id="MN739949">
    <property type="protein sequence ID" value="QHT79499.1"/>
    <property type="molecule type" value="Genomic_DNA"/>
</dbReference>
<dbReference type="AlphaFoldDB" id="A0A6C0HG64"/>
<protein>
    <submittedName>
        <fullName evidence="1">Uncharacterized protein</fullName>
    </submittedName>
</protein>
<name>A0A6C0HG64_9ZZZZ</name>